<keyword evidence="3" id="KW-0805">Transcription regulation</keyword>
<dbReference type="EMBL" id="JAAZON010000117">
    <property type="protein sequence ID" value="NMC62111.1"/>
    <property type="molecule type" value="Genomic_DNA"/>
</dbReference>
<dbReference type="Proteomes" id="UP000524246">
    <property type="component" value="Unassembled WGS sequence"/>
</dbReference>
<evidence type="ECO:0000256" key="4">
    <source>
        <dbReference type="ARBA" id="ARBA00023125"/>
    </source>
</evidence>
<dbReference type="SMART" id="SM00411">
    <property type="entry name" value="BHL"/>
    <property type="match status" value="1"/>
</dbReference>
<dbReference type="InterPro" id="IPR020816">
    <property type="entry name" value="Histone-like_DNA-bd_CS"/>
</dbReference>
<dbReference type="SUPFAM" id="SSF47729">
    <property type="entry name" value="IHF-like DNA-binding proteins"/>
    <property type="match status" value="1"/>
</dbReference>
<proteinExistence type="inferred from homology"/>
<dbReference type="InterPro" id="IPR000119">
    <property type="entry name" value="Hist_DNA-bd"/>
</dbReference>
<accession>A0A7X9FQP0</accession>
<evidence type="ECO:0000256" key="2">
    <source>
        <dbReference type="ARBA" id="ARBA00022845"/>
    </source>
</evidence>
<organism evidence="8 9">
    <name type="scientific">SAR324 cluster bacterium</name>
    <dbReference type="NCBI Taxonomy" id="2024889"/>
    <lineage>
        <taxon>Bacteria</taxon>
        <taxon>Deltaproteobacteria</taxon>
        <taxon>SAR324 cluster</taxon>
    </lineage>
</organism>
<keyword evidence="6" id="KW-0233">DNA recombination</keyword>
<comment type="similarity">
    <text evidence="7">Belongs to the bacterial histone-like protein family.</text>
</comment>
<evidence type="ECO:0000256" key="7">
    <source>
        <dbReference type="RuleBase" id="RU003939"/>
    </source>
</evidence>
<dbReference type="GO" id="GO:0006310">
    <property type="term" value="P:DNA recombination"/>
    <property type="evidence" value="ECO:0007669"/>
    <property type="project" value="UniProtKB-KW"/>
</dbReference>
<protein>
    <recommendedName>
        <fullName evidence="1">Integration host factor subunit alpha</fullName>
    </recommendedName>
</protein>
<evidence type="ECO:0000256" key="6">
    <source>
        <dbReference type="ARBA" id="ARBA00023172"/>
    </source>
</evidence>
<dbReference type="PANTHER" id="PTHR33175:SF2">
    <property type="entry name" value="INTEGRATION HOST FACTOR SUBUNIT ALPHA"/>
    <property type="match status" value="1"/>
</dbReference>
<dbReference type="InterPro" id="IPR010992">
    <property type="entry name" value="IHF-like_DNA-bd_dom_sf"/>
</dbReference>
<evidence type="ECO:0000313" key="8">
    <source>
        <dbReference type="EMBL" id="NMC62111.1"/>
    </source>
</evidence>
<dbReference type="PRINTS" id="PR01727">
    <property type="entry name" value="DNABINDINGHU"/>
</dbReference>
<dbReference type="InterPro" id="IPR005684">
    <property type="entry name" value="IHF_alpha"/>
</dbReference>
<dbReference type="GO" id="GO:0006355">
    <property type="term" value="P:regulation of DNA-templated transcription"/>
    <property type="evidence" value="ECO:0007669"/>
    <property type="project" value="InterPro"/>
</dbReference>
<dbReference type="GO" id="GO:0005829">
    <property type="term" value="C:cytosol"/>
    <property type="evidence" value="ECO:0007669"/>
    <property type="project" value="TreeGrafter"/>
</dbReference>
<dbReference type="PANTHER" id="PTHR33175">
    <property type="entry name" value="DNA-BINDING PROTEIN HU"/>
    <property type="match status" value="1"/>
</dbReference>
<dbReference type="GO" id="GO:0003677">
    <property type="term" value="F:DNA binding"/>
    <property type="evidence" value="ECO:0007669"/>
    <property type="project" value="UniProtKB-KW"/>
</dbReference>
<keyword evidence="5" id="KW-0804">Transcription</keyword>
<evidence type="ECO:0000256" key="1">
    <source>
        <dbReference type="ARBA" id="ARBA00018329"/>
    </source>
</evidence>
<dbReference type="GO" id="GO:0009893">
    <property type="term" value="P:positive regulation of metabolic process"/>
    <property type="evidence" value="ECO:0007669"/>
    <property type="project" value="UniProtKB-ARBA"/>
</dbReference>
<keyword evidence="2" id="KW-0810">Translation regulation</keyword>
<dbReference type="GO" id="GO:0006417">
    <property type="term" value="P:regulation of translation"/>
    <property type="evidence" value="ECO:0007669"/>
    <property type="project" value="UniProtKB-KW"/>
</dbReference>
<evidence type="ECO:0000256" key="5">
    <source>
        <dbReference type="ARBA" id="ARBA00023163"/>
    </source>
</evidence>
<evidence type="ECO:0000256" key="3">
    <source>
        <dbReference type="ARBA" id="ARBA00023015"/>
    </source>
</evidence>
<dbReference type="NCBIfam" id="NF001401">
    <property type="entry name" value="PRK00285.1"/>
    <property type="match status" value="1"/>
</dbReference>
<dbReference type="GO" id="GO:0030527">
    <property type="term" value="F:structural constituent of chromatin"/>
    <property type="evidence" value="ECO:0007669"/>
    <property type="project" value="InterPro"/>
</dbReference>
<evidence type="ECO:0000313" key="9">
    <source>
        <dbReference type="Proteomes" id="UP000524246"/>
    </source>
</evidence>
<comment type="caution">
    <text evidence="8">The sequence shown here is derived from an EMBL/GenBank/DDBJ whole genome shotgun (WGS) entry which is preliminary data.</text>
</comment>
<dbReference type="CDD" id="cd13835">
    <property type="entry name" value="IHF_A"/>
    <property type="match status" value="1"/>
</dbReference>
<dbReference type="Gene3D" id="4.10.520.10">
    <property type="entry name" value="IHF-like DNA-binding proteins"/>
    <property type="match status" value="1"/>
</dbReference>
<name>A0A7X9FQP0_9DELT</name>
<dbReference type="Pfam" id="PF00216">
    <property type="entry name" value="Bac_DNA_binding"/>
    <property type="match status" value="1"/>
</dbReference>
<reference evidence="8 9" key="1">
    <citation type="journal article" date="2020" name="Biotechnol. Biofuels">
        <title>New insights from the biogas microbiome by comprehensive genome-resolved metagenomics of nearly 1600 species originating from multiple anaerobic digesters.</title>
        <authorList>
            <person name="Campanaro S."/>
            <person name="Treu L."/>
            <person name="Rodriguez-R L.M."/>
            <person name="Kovalovszki A."/>
            <person name="Ziels R.M."/>
            <person name="Maus I."/>
            <person name="Zhu X."/>
            <person name="Kougias P.G."/>
            <person name="Basile A."/>
            <person name="Luo G."/>
            <person name="Schluter A."/>
            <person name="Konstantinidis K.T."/>
            <person name="Angelidaki I."/>
        </authorList>
    </citation>
    <scope>NUCLEOTIDE SEQUENCE [LARGE SCALE GENOMIC DNA]</scope>
    <source>
        <strain evidence="8">AS27yjCOA_65</strain>
    </source>
</reference>
<gene>
    <name evidence="8" type="ORF">GYA55_02985</name>
</gene>
<dbReference type="PROSITE" id="PS00045">
    <property type="entry name" value="HISTONE_LIKE"/>
    <property type="match status" value="1"/>
</dbReference>
<sequence>MTKIDIIQNVTDKLGLPKRDSTRIVESVLEIMKEQLSKGDTVKISGFGNFVVRSKNARRGRNPHTGAECEIVARKVLIFKCSNVLKKALNGRDV</sequence>
<keyword evidence="4" id="KW-0238">DNA-binding</keyword>
<dbReference type="AlphaFoldDB" id="A0A7X9FQP0"/>